<evidence type="ECO:0000256" key="2">
    <source>
        <dbReference type="SAM" id="Phobius"/>
    </source>
</evidence>
<feature type="transmembrane region" description="Helical" evidence="2">
    <location>
        <begin position="59"/>
        <end position="80"/>
    </location>
</feature>
<organism evidence="4 5">
    <name type="scientific">Rhizophagus clarus</name>
    <dbReference type="NCBI Taxonomy" id="94130"/>
    <lineage>
        <taxon>Eukaryota</taxon>
        <taxon>Fungi</taxon>
        <taxon>Fungi incertae sedis</taxon>
        <taxon>Mucoromycota</taxon>
        <taxon>Glomeromycotina</taxon>
        <taxon>Glomeromycetes</taxon>
        <taxon>Glomerales</taxon>
        <taxon>Glomeraceae</taxon>
        <taxon>Rhizophagus</taxon>
    </lineage>
</organism>
<keyword evidence="1" id="KW-0378">Hydrolase</keyword>
<dbReference type="GO" id="GO:0005524">
    <property type="term" value="F:ATP binding"/>
    <property type="evidence" value="ECO:0007669"/>
    <property type="project" value="UniProtKB-KW"/>
</dbReference>
<feature type="domain" description="DNA helicase Pif1-like DEAD-box helicase" evidence="3">
    <location>
        <begin position="8"/>
        <end position="64"/>
    </location>
</feature>
<evidence type="ECO:0000313" key="5">
    <source>
        <dbReference type="Proteomes" id="UP000615446"/>
    </source>
</evidence>
<keyword evidence="1" id="KW-0067">ATP-binding</keyword>
<dbReference type="GO" id="GO:0000723">
    <property type="term" value="P:telomere maintenance"/>
    <property type="evidence" value="ECO:0007669"/>
    <property type="project" value="InterPro"/>
</dbReference>
<proteinExistence type="inferred from homology"/>
<evidence type="ECO:0000256" key="1">
    <source>
        <dbReference type="RuleBase" id="RU363044"/>
    </source>
</evidence>
<keyword evidence="1" id="KW-0234">DNA repair</keyword>
<feature type="transmembrane region" description="Helical" evidence="2">
    <location>
        <begin position="7"/>
        <end position="24"/>
    </location>
</feature>
<dbReference type="EMBL" id="BLAL01000319">
    <property type="protein sequence ID" value="GET03106.1"/>
    <property type="molecule type" value="Genomic_DNA"/>
</dbReference>
<evidence type="ECO:0000313" key="4">
    <source>
        <dbReference type="EMBL" id="GET03106.1"/>
    </source>
</evidence>
<keyword evidence="2" id="KW-0472">Membrane</keyword>
<feature type="domain" description="DNA helicase Pif1-like DEAD-box helicase" evidence="3">
    <location>
        <begin position="68"/>
        <end position="130"/>
    </location>
</feature>
<comment type="similarity">
    <text evidence="1">Belongs to the helicase family.</text>
</comment>
<dbReference type="GO" id="GO:0006281">
    <property type="term" value="P:DNA repair"/>
    <property type="evidence" value="ECO:0007669"/>
    <property type="project" value="UniProtKB-KW"/>
</dbReference>
<dbReference type="AlphaFoldDB" id="A0A8H3ME78"/>
<keyword evidence="2" id="KW-0812">Transmembrane</keyword>
<accession>A0A8H3ME78</accession>
<dbReference type="PANTHER" id="PTHR10492">
    <property type="match status" value="1"/>
</dbReference>
<evidence type="ECO:0000259" key="3">
    <source>
        <dbReference type="Pfam" id="PF05970"/>
    </source>
</evidence>
<gene>
    <name evidence="4" type="ORF">RCL2_002945200</name>
</gene>
<keyword evidence="1" id="KW-0233">DNA recombination</keyword>
<dbReference type="PANTHER" id="PTHR10492:SF101">
    <property type="entry name" value="ATP-DEPENDENT DNA HELICASE"/>
    <property type="match status" value="1"/>
</dbReference>
<keyword evidence="1 4" id="KW-0347">Helicase</keyword>
<comment type="caution">
    <text evidence="4">The sequence shown here is derived from an EMBL/GenBank/DDBJ whole genome shotgun (WGS) entry which is preliminary data.</text>
</comment>
<dbReference type="OrthoDB" id="5860629at2759"/>
<keyword evidence="1" id="KW-0227">DNA damage</keyword>
<keyword evidence="2" id="KW-1133">Transmembrane helix</keyword>
<name>A0A8H3ME78_9GLOM</name>
<dbReference type="InterPro" id="IPR010285">
    <property type="entry name" value="DNA_helicase_pif1-like_DEAD"/>
</dbReference>
<dbReference type="Proteomes" id="UP000615446">
    <property type="component" value="Unassembled WGS sequence"/>
</dbReference>
<comment type="catalytic activity">
    <reaction evidence="1">
        <text>ATP + H2O = ADP + phosphate + H(+)</text>
        <dbReference type="Rhea" id="RHEA:13065"/>
        <dbReference type="ChEBI" id="CHEBI:15377"/>
        <dbReference type="ChEBI" id="CHEBI:15378"/>
        <dbReference type="ChEBI" id="CHEBI:30616"/>
        <dbReference type="ChEBI" id="CHEBI:43474"/>
        <dbReference type="ChEBI" id="CHEBI:456216"/>
        <dbReference type="EC" id="5.6.2.3"/>
    </reaction>
</comment>
<dbReference type="Pfam" id="PF05970">
    <property type="entry name" value="PIF1"/>
    <property type="match status" value="2"/>
</dbReference>
<dbReference type="GO" id="GO:0043139">
    <property type="term" value="F:5'-3' DNA helicase activity"/>
    <property type="evidence" value="ECO:0007669"/>
    <property type="project" value="UniProtKB-EC"/>
</dbReference>
<keyword evidence="1" id="KW-0547">Nucleotide-binding</keyword>
<dbReference type="EC" id="5.6.2.3" evidence="1"/>
<dbReference type="GO" id="GO:0016787">
    <property type="term" value="F:hydrolase activity"/>
    <property type="evidence" value="ECO:0007669"/>
    <property type="project" value="UniProtKB-KW"/>
</dbReference>
<dbReference type="GO" id="GO:0006310">
    <property type="term" value="P:DNA recombination"/>
    <property type="evidence" value="ECO:0007669"/>
    <property type="project" value="UniProtKB-KW"/>
</dbReference>
<reference evidence="4" key="1">
    <citation type="submission" date="2019-10" db="EMBL/GenBank/DDBJ databases">
        <title>Conservation and host-specific expression of non-tandemly repeated heterogenous ribosome RNA gene in arbuscular mycorrhizal fungi.</title>
        <authorList>
            <person name="Maeda T."/>
            <person name="Kobayashi Y."/>
            <person name="Nakagawa T."/>
            <person name="Ezawa T."/>
            <person name="Yamaguchi K."/>
            <person name="Bino T."/>
            <person name="Nishimoto Y."/>
            <person name="Shigenobu S."/>
            <person name="Kawaguchi M."/>
        </authorList>
    </citation>
    <scope>NUCLEOTIDE SEQUENCE</scope>
    <source>
        <strain evidence="4">HR1</strain>
    </source>
</reference>
<sequence length="191" mass="21928">MKHLTKWDIAIAVASSGIAVLLINNSRIAHIQFKIPLKINEFVICNISHNSQLVHLIDIANLFILVVLLINSGGIAHFQFKIPLKIDEFSTYNISHNSQLAHLINIAKLFIRDEAPMIHKFAFEAIDQTFMISYKKYLIYWKPKARRFAYFLLKISDSTYAINPGTEDIITFPLNIAIIKGNFTDIIEYKH</sequence>
<protein>
    <recommendedName>
        <fullName evidence="1">ATP-dependent DNA helicase</fullName>
        <ecNumber evidence="1">5.6.2.3</ecNumber>
    </recommendedName>
</protein>
<comment type="cofactor">
    <cofactor evidence="1">
        <name>Mg(2+)</name>
        <dbReference type="ChEBI" id="CHEBI:18420"/>
    </cofactor>
</comment>